<dbReference type="InterPro" id="IPR012791">
    <property type="entry name" value="3-oxoacid_CoA-transf_B"/>
</dbReference>
<keyword evidence="1" id="KW-0808">Transferase</keyword>
<reference evidence="2" key="1">
    <citation type="submission" date="2022-09" db="EMBL/GenBank/DDBJ databases">
        <title>Actin cytoskeleton and complex cell architecture in an #Asgard archaeon.</title>
        <authorList>
            <person name="Ponce Toledo R.I."/>
            <person name="Schleper C."/>
            <person name="Rodrigues Oliveira T."/>
            <person name="Wollweber F."/>
            <person name="Xu J."/>
            <person name="Rittmann S."/>
            <person name="Klingl A."/>
            <person name="Pilhofer M."/>
        </authorList>
    </citation>
    <scope>NUCLEOTIDE SEQUENCE</scope>
    <source>
        <strain evidence="2">B-35</strain>
    </source>
</reference>
<dbReference type="EMBL" id="CP104013">
    <property type="protein sequence ID" value="UYP46318.1"/>
    <property type="molecule type" value="Genomic_DNA"/>
</dbReference>
<dbReference type="Proteomes" id="UP001208689">
    <property type="component" value="Chromosome"/>
</dbReference>
<keyword evidence="3" id="KW-1185">Reference proteome</keyword>
<accession>A0ABY6HS32</accession>
<name>A0ABY6HS32_9ARCH</name>
<dbReference type="Pfam" id="PF01144">
    <property type="entry name" value="CoA_trans"/>
    <property type="match status" value="1"/>
</dbReference>
<dbReference type="InterPro" id="IPR037171">
    <property type="entry name" value="NagB/RpiA_transferase-like"/>
</dbReference>
<gene>
    <name evidence="2" type="ORF">NEF87_002603</name>
</gene>
<protein>
    <recommendedName>
        <fullName evidence="4">Succinyl-CoA--3-ketoacid-CoA transferase</fullName>
    </recommendedName>
</protein>
<proteinExistence type="predicted"/>
<organism evidence="2 3">
    <name type="scientific">Candidatus Lokiarchaeum ossiferum</name>
    <dbReference type="NCBI Taxonomy" id="2951803"/>
    <lineage>
        <taxon>Archaea</taxon>
        <taxon>Promethearchaeati</taxon>
        <taxon>Promethearchaeota</taxon>
        <taxon>Promethearchaeia</taxon>
        <taxon>Promethearchaeales</taxon>
        <taxon>Promethearchaeaceae</taxon>
        <taxon>Candidatus Lokiarchaeum</taxon>
    </lineage>
</organism>
<dbReference type="InterPro" id="IPR004165">
    <property type="entry name" value="CoA_trans_fam_I"/>
</dbReference>
<dbReference type="PANTHER" id="PTHR13707">
    <property type="entry name" value="KETOACID-COENZYME A TRANSFERASE"/>
    <property type="match status" value="1"/>
</dbReference>
<dbReference type="Gene3D" id="3.40.1080.10">
    <property type="entry name" value="Glutaconate Coenzyme A-transferase"/>
    <property type="match status" value="1"/>
</dbReference>
<evidence type="ECO:0000256" key="1">
    <source>
        <dbReference type="ARBA" id="ARBA00022679"/>
    </source>
</evidence>
<dbReference type="SUPFAM" id="SSF100950">
    <property type="entry name" value="NagB/RpiA/CoA transferase-like"/>
    <property type="match status" value="1"/>
</dbReference>
<dbReference type="PROSITE" id="PS01274">
    <property type="entry name" value="COA_TRANSF_2"/>
    <property type="match status" value="1"/>
</dbReference>
<evidence type="ECO:0008006" key="4">
    <source>
        <dbReference type="Google" id="ProtNLM"/>
    </source>
</evidence>
<evidence type="ECO:0000313" key="2">
    <source>
        <dbReference type="EMBL" id="UYP46318.1"/>
    </source>
</evidence>
<evidence type="ECO:0000313" key="3">
    <source>
        <dbReference type="Proteomes" id="UP001208689"/>
    </source>
</evidence>
<dbReference type="InterPro" id="IPR004164">
    <property type="entry name" value="CoA_transf_AS"/>
</dbReference>
<dbReference type="SMART" id="SM00882">
    <property type="entry name" value="CoA_trans"/>
    <property type="match status" value="1"/>
</dbReference>
<dbReference type="NCBIfam" id="TIGR02428">
    <property type="entry name" value="pcaJ_scoB_fam"/>
    <property type="match status" value="1"/>
</dbReference>
<sequence length="227" mass="24407">MINDRKEANIVIAKRVAKELKDGQVVNLGFGVPMMVPQFISKDVNVIFHSENGLVGMGADAPSEAIDKDLTNAGGVYVTIEDYGSYFDSPTSFGIVRGGHLDSTILGAFEVDQEGNLANWAVPGKFIPGMGGAMDLVTGAKQVIVAMFHTAKGSPKILKKCSLPLTGAKVVDKIITEFGLFEVTPQGLILKEIQKDSSLDEIRKYTEADYQVSPQLKRMDDGSPITA</sequence>
<dbReference type="PANTHER" id="PTHR13707:SF57">
    <property type="entry name" value="SUCCINYL-COA:3-KETOACID COENZYME A TRANSFERASE SUBUNIT B-RELATED"/>
    <property type="match status" value="1"/>
</dbReference>